<feature type="transmembrane region" description="Helical" evidence="5">
    <location>
        <begin position="246"/>
        <end position="264"/>
    </location>
</feature>
<dbReference type="PANTHER" id="PTHR43077">
    <property type="entry name" value="TRANSPORT PERMEASE YVFS-RELATED"/>
    <property type="match status" value="1"/>
</dbReference>
<evidence type="ECO:0000256" key="5">
    <source>
        <dbReference type="SAM" id="Phobius"/>
    </source>
</evidence>
<keyword evidence="3 5" id="KW-1133">Transmembrane helix</keyword>
<evidence type="ECO:0000256" key="4">
    <source>
        <dbReference type="ARBA" id="ARBA00023136"/>
    </source>
</evidence>
<dbReference type="PANTHER" id="PTHR43077:SF11">
    <property type="entry name" value="TRANSPORT PERMEASE YVFS-RELATED"/>
    <property type="match status" value="1"/>
</dbReference>
<dbReference type="RefSeq" id="WP_312000935.1">
    <property type="nucleotide sequence ID" value="NZ_JAUSUY010000005.1"/>
</dbReference>
<comment type="caution">
    <text evidence="7">The sequence shown here is derived from an EMBL/GenBank/DDBJ whole genome shotgun (WGS) entry which is preliminary data.</text>
</comment>
<dbReference type="PIRSF" id="PIRSF006648">
    <property type="entry name" value="DrrB"/>
    <property type="match status" value="1"/>
</dbReference>
<feature type="transmembrane region" description="Helical" evidence="5">
    <location>
        <begin position="21"/>
        <end position="40"/>
    </location>
</feature>
<proteinExistence type="predicted"/>
<reference evidence="7 8" key="1">
    <citation type="submission" date="2023-07" db="EMBL/GenBank/DDBJ databases">
        <title>Genomic Encyclopedia of Type Strains, Phase IV (KMG-IV): sequencing the most valuable type-strain genomes for metagenomic binning, comparative biology and taxonomic classification.</title>
        <authorList>
            <person name="Goeker M."/>
        </authorList>
    </citation>
    <scope>NUCLEOTIDE SEQUENCE [LARGE SCALE GENOMIC DNA]</scope>
    <source>
        <strain evidence="7 8">T98</strain>
    </source>
</reference>
<organism evidence="7 8">
    <name type="scientific">Paenibacillus forsythiae</name>
    <dbReference type="NCBI Taxonomy" id="365616"/>
    <lineage>
        <taxon>Bacteria</taxon>
        <taxon>Bacillati</taxon>
        <taxon>Bacillota</taxon>
        <taxon>Bacilli</taxon>
        <taxon>Bacillales</taxon>
        <taxon>Paenibacillaceae</taxon>
        <taxon>Paenibacillus</taxon>
    </lineage>
</organism>
<feature type="transmembrane region" description="Helical" evidence="5">
    <location>
        <begin position="158"/>
        <end position="179"/>
    </location>
</feature>
<evidence type="ECO:0000256" key="3">
    <source>
        <dbReference type="ARBA" id="ARBA00022989"/>
    </source>
</evidence>
<dbReference type="InterPro" id="IPR051328">
    <property type="entry name" value="T7SS_ABC-Transporter"/>
</dbReference>
<feature type="domain" description="ABC-2 type transporter transmembrane" evidence="6">
    <location>
        <begin position="74"/>
        <end position="262"/>
    </location>
</feature>
<evidence type="ECO:0000256" key="2">
    <source>
        <dbReference type="ARBA" id="ARBA00022692"/>
    </source>
</evidence>
<evidence type="ECO:0000313" key="8">
    <source>
        <dbReference type="Proteomes" id="UP001248709"/>
    </source>
</evidence>
<keyword evidence="4 5" id="KW-0472">Membrane</keyword>
<evidence type="ECO:0000256" key="1">
    <source>
        <dbReference type="ARBA" id="ARBA00004141"/>
    </source>
</evidence>
<evidence type="ECO:0000259" key="6">
    <source>
        <dbReference type="Pfam" id="PF12698"/>
    </source>
</evidence>
<sequence>MNRLAHLLLLDIRLLAKSKVFYFKLILLPLALILILGSLFDGSGSRPADTRPVHTAAALAIPKVVVAVHTKPVNIMEYESTAMAVMFSILTAFELAHGIVKDKLSHTLPRIRSTPTLTIQYALGKLLGITLAITVQMTVVIAGSRIIFGVVWPRIPEVLLVTVAYGFAVGAIVLACGFAARNHATISSFATPILYSFSFLGGSFVDKYSFPGALRVIQQAIPNGKAINCYLTLFQGGGLREIYPDMLKLAAIGAAFFGLSLFLLNGKRWREHADVHHDHKAAPADA</sequence>
<gene>
    <name evidence="7" type="ORF">J2Z22_001704</name>
</gene>
<keyword evidence="8" id="KW-1185">Reference proteome</keyword>
<feature type="transmembrane region" description="Helical" evidence="5">
    <location>
        <begin position="186"/>
        <end position="205"/>
    </location>
</feature>
<evidence type="ECO:0000313" key="7">
    <source>
        <dbReference type="EMBL" id="MDT3426184.1"/>
    </source>
</evidence>
<dbReference type="InterPro" id="IPR000412">
    <property type="entry name" value="ABC_2_transport"/>
</dbReference>
<comment type="subcellular location">
    <subcellularLocation>
        <location evidence="1">Membrane</location>
        <topology evidence="1">Multi-pass membrane protein</topology>
    </subcellularLocation>
</comment>
<keyword evidence="2 5" id="KW-0812">Transmembrane</keyword>
<feature type="transmembrane region" description="Helical" evidence="5">
    <location>
        <begin position="121"/>
        <end position="152"/>
    </location>
</feature>
<dbReference type="EMBL" id="JAUSUY010000005">
    <property type="protein sequence ID" value="MDT3426184.1"/>
    <property type="molecule type" value="Genomic_DNA"/>
</dbReference>
<dbReference type="InterPro" id="IPR013525">
    <property type="entry name" value="ABC2_TM"/>
</dbReference>
<name>A0ABU3H5W9_9BACL</name>
<accession>A0ABU3H5W9</accession>
<dbReference type="Pfam" id="PF12698">
    <property type="entry name" value="ABC2_membrane_3"/>
    <property type="match status" value="1"/>
</dbReference>
<feature type="transmembrane region" description="Helical" evidence="5">
    <location>
        <begin position="81"/>
        <end position="100"/>
    </location>
</feature>
<dbReference type="Proteomes" id="UP001248709">
    <property type="component" value="Unassembled WGS sequence"/>
</dbReference>
<protein>
    <submittedName>
        <fullName evidence="7">ABC-2 type transport system permease protein</fullName>
    </submittedName>
</protein>